<dbReference type="Gene3D" id="1.20.120.330">
    <property type="entry name" value="Nucleotidyltransferases domain 2"/>
    <property type="match status" value="1"/>
</dbReference>
<keyword evidence="2" id="KW-1185">Reference proteome</keyword>
<accession>A0A366JA59</accession>
<protein>
    <submittedName>
        <fullName evidence="1">Nucleotidyltransferase substrate binding protein (TIGR01987 family)</fullName>
    </submittedName>
</protein>
<keyword evidence="1" id="KW-0808">Transferase</keyword>
<dbReference type="Pfam" id="PF08780">
    <property type="entry name" value="NTase_sub_bind"/>
    <property type="match status" value="1"/>
</dbReference>
<comment type="caution">
    <text evidence="1">The sequence shown here is derived from an EMBL/GenBank/DDBJ whole genome shotgun (WGS) entry which is preliminary data.</text>
</comment>
<name>A0A366JA59_9GAMM</name>
<gene>
    <name evidence="1" type="ORF">DFP80_107238</name>
</gene>
<dbReference type="RefSeq" id="WP_113916808.1">
    <property type="nucleotide sequence ID" value="NZ_QNSE01000007.1"/>
</dbReference>
<evidence type="ECO:0000313" key="1">
    <source>
        <dbReference type="EMBL" id="RBP83259.1"/>
    </source>
</evidence>
<sequence length="132" mass="15512">MKAETHDAMSYFSKALLRFAEALAEDESNPLAIDGSIQRFEFCFELGWKLLKKMLLDIEGIDALSPKKCLQFAFQLEWIEDEQAWLSMLNDRNLISHTYREEYAREIYSHLPLHLKSMQRLQERLMVIIQGA</sequence>
<organism evidence="1 2">
    <name type="scientific">Marinomonas rhizomae</name>
    <dbReference type="NCBI Taxonomy" id="491948"/>
    <lineage>
        <taxon>Bacteria</taxon>
        <taxon>Pseudomonadati</taxon>
        <taxon>Pseudomonadota</taxon>
        <taxon>Gammaproteobacteria</taxon>
        <taxon>Oceanospirillales</taxon>
        <taxon>Oceanospirillaceae</taxon>
        <taxon>Marinomonas</taxon>
    </lineage>
</organism>
<dbReference type="OrthoDB" id="9810452at2"/>
<evidence type="ECO:0000313" key="2">
    <source>
        <dbReference type="Proteomes" id="UP000252792"/>
    </source>
</evidence>
<reference evidence="1 2" key="1">
    <citation type="submission" date="2018-06" db="EMBL/GenBank/DDBJ databases">
        <title>Genomic Encyclopedia of Type Strains, Phase III (KMG-III): the genomes of soil and plant-associated and newly described type strains.</title>
        <authorList>
            <person name="Whitman W."/>
        </authorList>
    </citation>
    <scope>NUCLEOTIDE SEQUENCE [LARGE SCALE GENOMIC DNA]</scope>
    <source>
        <strain evidence="1 2">CECT 7377</strain>
    </source>
</reference>
<dbReference type="AlphaFoldDB" id="A0A366JA59"/>
<dbReference type="NCBIfam" id="TIGR01987">
    <property type="entry name" value="HI0074"/>
    <property type="match status" value="1"/>
</dbReference>
<dbReference type="GO" id="GO:0016740">
    <property type="term" value="F:transferase activity"/>
    <property type="evidence" value="ECO:0007669"/>
    <property type="project" value="UniProtKB-KW"/>
</dbReference>
<dbReference type="SUPFAM" id="SSF81593">
    <property type="entry name" value="Nucleotidyltransferase substrate binding subunit/domain"/>
    <property type="match status" value="1"/>
</dbReference>
<dbReference type="EMBL" id="QNSE01000007">
    <property type="protein sequence ID" value="RBP83259.1"/>
    <property type="molecule type" value="Genomic_DNA"/>
</dbReference>
<dbReference type="Proteomes" id="UP000252792">
    <property type="component" value="Unassembled WGS sequence"/>
</dbReference>
<dbReference type="InterPro" id="IPR010235">
    <property type="entry name" value="HepT"/>
</dbReference>
<proteinExistence type="predicted"/>